<dbReference type="SUPFAM" id="SSF100950">
    <property type="entry name" value="NagB/RpiA/CoA transferase-like"/>
    <property type="match status" value="1"/>
</dbReference>
<dbReference type="Pfam" id="PF08220">
    <property type="entry name" value="HTH_DeoR"/>
    <property type="match status" value="1"/>
</dbReference>
<dbReference type="Gene3D" id="1.10.10.10">
    <property type="entry name" value="Winged helix-like DNA-binding domain superfamily/Winged helix DNA-binding domain"/>
    <property type="match status" value="1"/>
</dbReference>
<dbReference type="Pfam" id="PF00455">
    <property type="entry name" value="DeoRC"/>
    <property type="match status" value="1"/>
</dbReference>
<dbReference type="PROSITE" id="PS00894">
    <property type="entry name" value="HTH_DEOR_1"/>
    <property type="match status" value="1"/>
</dbReference>
<evidence type="ECO:0000256" key="3">
    <source>
        <dbReference type="ARBA" id="ARBA00023163"/>
    </source>
</evidence>
<dbReference type="SMART" id="SM00420">
    <property type="entry name" value="HTH_DEOR"/>
    <property type="match status" value="1"/>
</dbReference>
<dbReference type="PANTHER" id="PTHR30363">
    <property type="entry name" value="HTH-TYPE TRANSCRIPTIONAL REGULATOR SRLR-RELATED"/>
    <property type="match status" value="1"/>
</dbReference>
<evidence type="ECO:0000313" key="6">
    <source>
        <dbReference type="Proteomes" id="UP000095601"/>
    </source>
</evidence>
<evidence type="ECO:0000256" key="1">
    <source>
        <dbReference type="ARBA" id="ARBA00023015"/>
    </source>
</evidence>
<dbReference type="GO" id="GO:0003700">
    <property type="term" value="F:DNA-binding transcription factor activity"/>
    <property type="evidence" value="ECO:0007669"/>
    <property type="project" value="InterPro"/>
</dbReference>
<proteinExistence type="predicted"/>
<dbReference type="InterPro" id="IPR050313">
    <property type="entry name" value="Carb_Metab_HTH_regulators"/>
</dbReference>
<accession>A0A1E5UFU0</accession>
<dbReference type="InterPro" id="IPR014036">
    <property type="entry name" value="DeoR-like_C"/>
</dbReference>
<name>A0A1E5UFU0_9FLAO</name>
<dbReference type="AlphaFoldDB" id="A0A1E5UFU0"/>
<dbReference type="PATRIC" id="fig|237258.4.peg.1803"/>
<keyword evidence="2" id="KW-0238">DNA-binding</keyword>
<protein>
    <submittedName>
        <fullName evidence="5">HTH domain protein</fullName>
    </submittedName>
</protein>
<dbReference type="KEGG" id="cnr:EB819_02660"/>
<sequence>MNIILAMNITQRHQEILAVIKHEKYITVSEISKLLGVSEVTIRKDFNYLEEKNLIYRHHGGASLNNPYVVDLPVSQKQNIKIEEKNRIAEKAVEFIEDNDVVILGSGTTIYNMVNYISKEKNITVITSSLLIAARLCEFHNVTIIQLGGSVRYSSQSTVGPNAQEMMLQFSANKLFLGVDGIDEDFGVSTSNIEEAYLNQIMIKNTTKTFLLSDESKFGKKGLGRICSLKDVDCLITNQKVEESFESVLKKFGVNIIVTD</sequence>
<evidence type="ECO:0000259" key="4">
    <source>
        <dbReference type="PROSITE" id="PS51000"/>
    </source>
</evidence>
<reference evidence="5 6" key="1">
    <citation type="submission" date="2016-09" db="EMBL/GenBank/DDBJ databases">
        <authorList>
            <person name="Capua I."/>
            <person name="De Benedictis P."/>
            <person name="Joannis T."/>
            <person name="Lombin L.H."/>
            <person name="Cattoli G."/>
        </authorList>
    </citation>
    <scope>NUCLEOTIDE SEQUENCE [LARGE SCALE GENOMIC DNA]</scope>
    <source>
        <strain evidence="5 6">NRS-1</strain>
    </source>
</reference>
<dbReference type="Gene3D" id="3.40.50.1360">
    <property type="match status" value="1"/>
</dbReference>
<gene>
    <name evidence="5" type="ORF">BHF72_1847</name>
</gene>
<dbReference type="InterPro" id="IPR036388">
    <property type="entry name" value="WH-like_DNA-bd_sf"/>
</dbReference>
<dbReference type="PRINTS" id="PR00037">
    <property type="entry name" value="HTHLACR"/>
</dbReference>
<keyword evidence="1" id="KW-0805">Transcription regulation</keyword>
<dbReference type="Proteomes" id="UP000095601">
    <property type="component" value="Unassembled WGS sequence"/>
</dbReference>
<dbReference type="PROSITE" id="PS51000">
    <property type="entry name" value="HTH_DEOR_2"/>
    <property type="match status" value="1"/>
</dbReference>
<dbReference type="STRING" id="237258.SAMN04489756_11422"/>
<dbReference type="EMBL" id="MKGI01000028">
    <property type="protein sequence ID" value="OEL11708.1"/>
    <property type="molecule type" value="Genomic_DNA"/>
</dbReference>
<dbReference type="InterPro" id="IPR001034">
    <property type="entry name" value="DeoR_HTH"/>
</dbReference>
<dbReference type="SUPFAM" id="SSF46785">
    <property type="entry name" value="Winged helix' DNA-binding domain"/>
    <property type="match status" value="1"/>
</dbReference>
<dbReference type="InterPro" id="IPR018356">
    <property type="entry name" value="Tscrpt_reg_HTH_DeoR_CS"/>
</dbReference>
<keyword evidence="3" id="KW-0804">Transcription</keyword>
<comment type="caution">
    <text evidence="5">The sequence shown here is derived from an EMBL/GenBank/DDBJ whole genome shotgun (WGS) entry which is preliminary data.</text>
</comment>
<feature type="domain" description="HTH deoR-type" evidence="4">
    <location>
        <begin position="9"/>
        <end position="64"/>
    </location>
</feature>
<dbReference type="SMART" id="SM01134">
    <property type="entry name" value="DeoRC"/>
    <property type="match status" value="1"/>
</dbReference>
<keyword evidence="6" id="KW-1185">Reference proteome</keyword>
<dbReference type="InterPro" id="IPR036390">
    <property type="entry name" value="WH_DNA-bd_sf"/>
</dbReference>
<organism evidence="5 6">
    <name type="scientific">Cloacibacterium normanense</name>
    <dbReference type="NCBI Taxonomy" id="237258"/>
    <lineage>
        <taxon>Bacteria</taxon>
        <taxon>Pseudomonadati</taxon>
        <taxon>Bacteroidota</taxon>
        <taxon>Flavobacteriia</taxon>
        <taxon>Flavobacteriales</taxon>
        <taxon>Weeksellaceae</taxon>
    </lineage>
</organism>
<dbReference type="InterPro" id="IPR037171">
    <property type="entry name" value="NagB/RpiA_transferase-like"/>
</dbReference>
<dbReference type="PANTHER" id="PTHR30363:SF44">
    <property type="entry name" value="AGA OPERON TRANSCRIPTIONAL REPRESSOR-RELATED"/>
    <property type="match status" value="1"/>
</dbReference>
<evidence type="ECO:0000256" key="2">
    <source>
        <dbReference type="ARBA" id="ARBA00023125"/>
    </source>
</evidence>
<evidence type="ECO:0000313" key="5">
    <source>
        <dbReference type="EMBL" id="OEL11708.1"/>
    </source>
</evidence>
<dbReference type="GO" id="GO:0003677">
    <property type="term" value="F:DNA binding"/>
    <property type="evidence" value="ECO:0007669"/>
    <property type="project" value="UniProtKB-KW"/>
</dbReference>